<name>A0A919S1T9_9CLOT</name>
<reference evidence="2" key="1">
    <citation type="submission" date="2021-03" db="EMBL/GenBank/DDBJ databases">
        <title>Taxonomic study of Clostridium polyendosporum from meadow-gley soil under rice.</title>
        <authorList>
            <person name="Kobayashi H."/>
            <person name="Tanizawa Y."/>
            <person name="Yagura M."/>
        </authorList>
    </citation>
    <scope>NUCLEOTIDE SEQUENCE</scope>
    <source>
        <strain evidence="2">JCM 30710</strain>
    </source>
</reference>
<dbReference type="Pfam" id="PF21846">
    <property type="entry name" value="DUF6905"/>
    <property type="match status" value="1"/>
</dbReference>
<evidence type="ECO:0000313" key="2">
    <source>
        <dbReference type="EMBL" id="GIM30217.1"/>
    </source>
</evidence>
<keyword evidence="3" id="KW-1185">Reference proteome</keyword>
<dbReference type="InterPro" id="IPR054200">
    <property type="entry name" value="DUF6905"/>
</dbReference>
<dbReference type="RefSeq" id="WP_212904894.1">
    <property type="nucleotide sequence ID" value="NZ_BOPZ01000030.1"/>
</dbReference>
<gene>
    <name evidence="2" type="ORF">CPJCM30710_28830</name>
</gene>
<evidence type="ECO:0000313" key="3">
    <source>
        <dbReference type="Proteomes" id="UP000679179"/>
    </source>
</evidence>
<dbReference type="AlphaFoldDB" id="A0A919S1T9"/>
<organism evidence="2 3">
    <name type="scientific">Clostridium polyendosporum</name>
    <dbReference type="NCBI Taxonomy" id="69208"/>
    <lineage>
        <taxon>Bacteria</taxon>
        <taxon>Bacillati</taxon>
        <taxon>Bacillota</taxon>
        <taxon>Clostridia</taxon>
        <taxon>Eubacteriales</taxon>
        <taxon>Clostridiaceae</taxon>
        <taxon>Clostridium</taxon>
    </lineage>
</organism>
<feature type="transmembrane region" description="Helical" evidence="1">
    <location>
        <begin position="85"/>
        <end position="110"/>
    </location>
</feature>
<accession>A0A919S1T9</accession>
<protein>
    <submittedName>
        <fullName evidence="2">Uncharacterized protein</fullName>
    </submittedName>
</protein>
<proteinExistence type="predicted"/>
<keyword evidence="1" id="KW-0472">Membrane</keyword>
<dbReference type="EMBL" id="BOPZ01000030">
    <property type="protein sequence ID" value="GIM30217.1"/>
    <property type="molecule type" value="Genomic_DNA"/>
</dbReference>
<keyword evidence="1" id="KW-0812">Transmembrane</keyword>
<keyword evidence="1" id="KW-1133">Transmembrane helix</keyword>
<dbReference type="Proteomes" id="UP000679179">
    <property type="component" value="Unassembled WGS sequence"/>
</dbReference>
<evidence type="ECO:0000256" key="1">
    <source>
        <dbReference type="SAM" id="Phobius"/>
    </source>
</evidence>
<comment type="caution">
    <text evidence="2">The sequence shown here is derived from an EMBL/GenBank/DDBJ whole genome shotgun (WGS) entry which is preliminary data.</text>
</comment>
<feature type="transmembrane region" description="Helical" evidence="1">
    <location>
        <begin position="30"/>
        <end position="48"/>
    </location>
</feature>
<sequence length="128" mass="13783">MKFLRGMLGFSISGIVLNTGWSIFTNSFGIIGGWIAAFVLTGSMWFMNHYVGLIENEEDAAFIDMGLGIAICIVMRDTFVHGVGAFVSSLPTFICISIGAVIGGVVVGLIEKDMHKKIIEENDSNFAA</sequence>